<evidence type="ECO:0000313" key="3">
    <source>
        <dbReference type="Proteomes" id="UP001175271"/>
    </source>
</evidence>
<comment type="caution">
    <text evidence="2">The sequence shown here is derived from an EMBL/GenBank/DDBJ whole genome shotgun (WGS) entry which is preliminary data.</text>
</comment>
<feature type="region of interest" description="Disordered" evidence="1">
    <location>
        <begin position="193"/>
        <end position="214"/>
    </location>
</feature>
<proteinExistence type="predicted"/>
<evidence type="ECO:0000313" key="2">
    <source>
        <dbReference type="EMBL" id="KAK0424550.1"/>
    </source>
</evidence>
<dbReference type="AlphaFoldDB" id="A0AA39M8K5"/>
<dbReference type="EMBL" id="JAUCMV010000001">
    <property type="protein sequence ID" value="KAK0424550.1"/>
    <property type="molecule type" value="Genomic_DNA"/>
</dbReference>
<reference evidence="2" key="1">
    <citation type="submission" date="2023-06" db="EMBL/GenBank/DDBJ databases">
        <title>Genomic analysis of the entomopathogenic nematode Steinernema hermaphroditum.</title>
        <authorList>
            <person name="Schwarz E.M."/>
            <person name="Heppert J.K."/>
            <person name="Baniya A."/>
            <person name="Schwartz H.T."/>
            <person name="Tan C.-H."/>
            <person name="Antoshechkin I."/>
            <person name="Sternberg P.W."/>
            <person name="Goodrich-Blair H."/>
            <person name="Dillman A.R."/>
        </authorList>
    </citation>
    <scope>NUCLEOTIDE SEQUENCE</scope>
    <source>
        <strain evidence="2">PS9179</strain>
        <tissue evidence="2">Whole animal</tissue>
    </source>
</reference>
<accession>A0AA39M8K5</accession>
<dbReference type="Proteomes" id="UP001175271">
    <property type="component" value="Unassembled WGS sequence"/>
</dbReference>
<protein>
    <submittedName>
        <fullName evidence="2">Uncharacterized protein</fullName>
    </submittedName>
</protein>
<feature type="compositionally biased region" description="Polar residues" evidence="1">
    <location>
        <begin position="202"/>
        <end position="214"/>
    </location>
</feature>
<gene>
    <name evidence="2" type="ORF">QR680_008720</name>
</gene>
<sequence length="214" mass="24642">MDTPDRISANLSSSYEAQRFWDSEAATTLLDDYISLKVDIVPNRLQWLQQEIYKNSGFEYHKSTLLRHLRRRKIELYGLPEVPEVPEKQMKTGAEKYPDGDMEEDKQKLDDNSLVSPFANSTKITKDLQLEGAKLEFETLLNRIEEEDKTAFYRWVRQRMTLEEGKKAVMDALERCVGEDRTEVLLHALRTYGQVGRDSEPTDNVGQATSSSSS</sequence>
<evidence type="ECO:0000256" key="1">
    <source>
        <dbReference type="SAM" id="MobiDB-lite"/>
    </source>
</evidence>
<name>A0AA39M8K5_9BILA</name>
<organism evidence="2 3">
    <name type="scientific">Steinernema hermaphroditum</name>
    <dbReference type="NCBI Taxonomy" id="289476"/>
    <lineage>
        <taxon>Eukaryota</taxon>
        <taxon>Metazoa</taxon>
        <taxon>Ecdysozoa</taxon>
        <taxon>Nematoda</taxon>
        <taxon>Chromadorea</taxon>
        <taxon>Rhabditida</taxon>
        <taxon>Tylenchina</taxon>
        <taxon>Panagrolaimomorpha</taxon>
        <taxon>Strongyloidoidea</taxon>
        <taxon>Steinernematidae</taxon>
        <taxon>Steinernema</taxon>
    </lineage>
</organism>
<keyword evidence="3" id="KW-1185">Reference proteome</keyword>